<gene>
    <name evidence="1" type="ORF">MLD38_001308</name>
</gene>
<dbReference type="Proteomes" id="UP001057402">
    <property type="component" value="Chromosome 1"/>
</dbReference>
<name>A0ACB9SGS6_9MYRT</name>
<comment type="caution">
    <text evidence="1">The sequence shown here is derived from an EMBL/GenBank/DDBJ whole genome shotgun (WGS) entry which is preliminary data.</text>
</comment>
<reference evidence="2" key="1">
    <citation type="journal article" date="2023" name="Front. Plant Sci.">
        <title>Chromosomal-level genome assembly of Melastoma candidum provides insights into trichome evolution.</title>
        <authorList>
            <person name="Zhong Y."/>
            <person name="Wu W."/>
            <person name="Sun C."/>
            <person name="Zou P."/>
            <person name="Liu Y."/>
            <person name="Dai S."/>
            <person name="Zhou R."/>
        </authorList>
    </citation>
    <scope>NUCLEOTIDE SEQUENCE [LARGE SCALE GENOMIC DNA]</scope>
</reference>
<accession>A0ACB9SGS6</accession>
<sequence>MVTSLFLSTAADTEFQSHGRRKRDRTTVGIQPKERRVRLLYPHTTVWLLPVTLPDTSPPELVVHPSIGFVGRYFENSPLLDTQAL</sequence>
<evidence type="ECO:0000313" key="2">
    <source>
        <dbReference type="Proteomes" id="UP001057402"/>
    </source>
</evidence>
<keyword evidence="2" id="KW-1185">Reference proteome</keyword>
<dbReference type="EMBL" id="CM042880">
    <property type="protein sequence ID" value="KAI4389044.1"/>
    <property type="molecule type" value="Genomic_DNA"/>
</dbReference>
<evidence type="ECO:0000313" key="1">
    <source>
        <dbReference type="EMBL" id="KAI4389044.1"/>
    </source>
</evidence>
<protein>
    <submittedName>
        <fullName evidence="1">Uncharacterized protein</fullName>
    </submittedName>
</protein>
<organism evidence="1 2">
    <name type="scientific">Melastoma candidum</name>
    <dbReference type="NCBI Taxonomy" id="119954"/>
    <lineage>
        <taxon>Eukaryota</taxon>
        <taxon>Viridiplantae</taxon>
        <taxon>Streptophyta</taxon>
        <taxon>Embryophyta</taxon>
        <taxon>Tracheophyta</taxon>
        <taxon>Spermatophyta</taxon>
        <taxon>Magnoliopsida</taxon>
        <taxon>eudicotyledons</taxon>
        <taxon>Gunneridae</taxon>
        <taxon>Pentapetalae</taxon>
        <taxon>rosids</taxon>
        <taxon>malvids</taxon>
        <taxon>Myrtales</taxon>
        <taxon>Melastomataceae</taxon>
        <taxon>Melastomatoideae</taxon>
        <taxon>Melastomateae</taxon>
        <taxon>Melastoma</taxon>
    </lineage>
</organism>
<proteinExistence type="predicted"/>